<keyword evidence="4" id="KW-1185">Reference proteome</keyword>
<reference evidence="3 4" key="1">
    <citation type="submission" date="2023-03" db="EMBL/GenBank/DDBJ databases">
        <title>Genome insight into feeding habits of ladybird beetles.</title>
        <authorList>
            <person name="Li H.-S."/>
            <person name="Huang Y.-H."/>
            <person name="Pang H."/>
        </authorList>
    </citation>
    <scope>NUCLEOTIDE SEQUENCE [LARGE SCALE GENOMIC DNA]</scope>
    <source>
        <strain evidence="3">SYSU_2023b</strain>
        <tissue evidence="3">Whole body</tissue>
    </source>
</reference>
<protein>
    <submittedName>
        <fullName evidence="3">Uncharacterized protein</fullName>
    </submittedName>
</protein>
<feature type="compositionally biased region" description="Polar residues" evidence="2">
    <location>
        <begin position="207"/>
        <end position="227"/>
    </location>
</feature>
<dbReference type="AlphaFoldDB" id="A0AAW1UPH9"/>
<accession>A0AAW1UPH9</accession>
<evidence type="ECO:0000313" key="3">
    <source>
        <dbReference type="EMBL" id="KAK9882438.1"/>
    </source>
</evidence>
<dbReference type="EMBL" id="JARQZJ010000076">
    <property type="protein sequence ID" value="KAK9882438.1"/>
    <property type="molecule type" value="Genomic_DNA"/>
</dbReference>
<evidence type="ECO:0000256" key="1">
    <source>
        <dbReference type="SAM" id="Coils"/>
    </source>
</evidence>
<comment type="caution">
    <text evidence="3">The sequence shown here is derived from an EMBL/GenBank/DDBJ whole genome shotgun (WGS) entry which is preliminary data.</text>
</comment>
<feature type="compositionally biased region" description="Polar residues" evidence="2">
    <location>
        <begin position="191"/>
        <end position="200"/>
    </location>
</feature>
<keyword evidence="1" id="KW-0175">Coiled coil</keyword>
<feature type="coiled-coil region" evidence="1">
    <location>
        <begin position="144"/>
        <end position="174"/>
    </location>
</feature>
<gene>
    <name evidence="3" type="ORF">WA026_021469</name>
</gene>
<dbReference type="Proteomes" id="UP001431783">
    <property type="component" value="Unassembled WGS sequence"/>
</dbReference>
<evidence type="ECO:0000313" key="4">
    <source>
        <dbReference type="Proteomes" id="UP001431783"/>
    </source>
</evidence>
<proteinExistence type="predicted"/>
<feature type="region of interest" description="Disordered" evidence="2">
    <location>
        <begin position="179"/>
        <end position="227"/>
    </location>
</feature>
<sequence length="227" mass="25921">MFLKVRQARLDDLRSDDEFQTASECTLRHSPRSSVYDSASECEARYSPWWDYDKKIDEDVSKEKMVLAVGCPQLPAPEEVLKESPLVPAGKIVHEVIETTHIRVEHSHKMGVKSFVLSSETVRDEKRDGYSTTKEQIEVPVDSYNQKEEMMDEYDELKKELEKAVLRNLESLQECASEKEATGLTGRPSLCTLTRSNNSEKAPPDSQRIQPTKYQLQITSHTSKNVI</sequence>
<evidence type="ECO:0000256" key="2">
    <source>
        <dbReference type="SAM" id="MobiDB-lite"/>
    </source>
</evidence>
<organism evidence="3 4">
    <name type="scientific">Henosepilachna vigintioctopunctata</name>
    <dbReference type="NCBI Taxonomy" id="420089"/>
    <lineage>
        <taxon>Eukaryota</taxon>
        <taxon>Metazoa</taxon>
        <taxon>Ecdysozoa</taxon>
        <taxon>Arthropoda</taxon>
        <taxon>Hexapoda</taxon>
        <taxon>Insecta</taxon>
        <taxon>Pterygota</taxon>
        <taxon>Neoptera</taxon>
        <taxon>Endopterygota</taxon>
        <taxon>Coleoptera</taxon>
        <taxon>Polyphaga</taxon>
        <taxon>Cucujiformia</taxon>
        <taxon>Coccinelloidea</taxon>
        <taxon>Coccinellidae</taxon>
        <taxon>Epilachninae</taxon>
        <taxon>Epilachnini</taxon>
        <taxon>Henosepilachna</taxon>
    </lineage>
</organism>
<name>A0AAW1UPH9_9CUCU</name>